<reference evidence="1" key="1">
    <citation type="submission" date="2021-09" db="EMBL/GenBank/DDBJ databases">
        <authorList>
            <consortium name="Pathogen Informatics"/>
        </authorList>
    </citation>
    <scope>NUCLEOTIDE SEQUENCE</scope>
</reference>
<dbReference type="EMBL" id="CAKAEH010001559">
    <property type="protein sequence ID" value="CAG9537580.1"/>
    <property type="molecule type" value="Genomic_DNA"/>
</dbReference>
<evidence type="ECO:0000313" key="2">
    <source>
        <dbReference type="Proteomes" id="UP000746747"/>
    </source>
</evidence>
<organism evidence="1 2">
    <name type="scientific">Cercopithifilaria johnstoni</name>
    <dbReference type="NCBI Taxonomy" id="2874296"/>
    <lineage>
        <taxon>Eukaryota</taxon>
        <taxon>Metazoa</taxon>
        <taxon>Ecdysozoa</taxon>
        <taxon>Nematoda</taxon>
        <taxon>Chromadorea</taxon>
        <taxon>Rhabditida</taxon>
        <taxon>Spirurina</taxon>
        <taxon>Spiruromorpha</taxon>
        <taxon>Filarioidea</taxon>
        <taxon>Onchocercidae</taxon>
        <taxon>Cercopithifilaria</taxon>
    </lineage>
</organism>
<comment type="caution">
    <text evidence="1">The sequence shown here is derived from an EMBL/GenBank/DDBJ whole genome shotgun (WGS) entry which is preliminary data.</text>
</comment>
<dbReference type="OrthoDB" id="5873391at2759"/>
<keyword evidence="2" id="KW-1185">Reference proteome</keyword>
<sequence>MLGTARGVSLGLGKINLAALDSSLRNRDGYLQARRRREKSRRHKTTTKKYIHIEEASRIGRIRPLDLTAISYTQMHSFLLERCSMSTACGK</sequence>
<gene>
    <name evidence="1" type="ORF">CJOHNSTONI_LOCUS7379</name>
</gene>
<protein>
    <submittedName>
        <fullName evidence="1">Uncharacterized protein</fullName>
    </submittedName>
</protein>
<proteinExistence type="predicted"/>
<dbReference type="AlphaFoldDB" id="A0A8J2MB18"/>
<accession>A0A8J2MB18</accession>
<evidence type="ECO:0000313" key="1">
    <source>
        <dbReference type="EMBL" id="CAG9537580.1"/>
    </source>
</evidence>
<name>A0A8J2MB18_9BILA</name>
<dbReference type="Proteomes" id="UP000746747">
    <property type="component" value="Unassembled WGS sequence"/>
</dbReference>